<dbReference type="Proteomes" id="UP001056120">
    <property type="component" value="Linkage Group LG10"/>
</dbReference>
<gene>
    <name evidence="1" type="ORF">L1987_31099</name>
</gene>
<proteinExistence type="predicted"/>
<accession>A0ACB9I589</accession>
<comment type="caution">
    <text evidence="1">The sequence shown here is derived from an EMBL/GenBank/DDBJ whole genome shotgun (WGS) entry which is preliminary data.</text>
</comment>
<reference evidence="1 2" key="2">
    <citation type="journal article" date="2022" name="Mol. Ecol. Resour.">
        <title>The genomes of chicory, endive, great burdock and yacon provide insights into Asteraceae paleo-polyploidization history and plant inulin production.</title>
        <authorList>
            <person name="Fan W."/>
            <person name="Wang S."/>
            <person name="Wang H."/>
            <person name="Wang A."/>
            <person name="Jiang F."/>
            <person name="Liu H."/>
            <person name="Zhao H."/>
            <person name="Xu D."/>
            <person name="Zhang Y."/>
        </authorList>
    </citation>
    <scope>NUCLEOTIDE SEQUENCE [LARGE SCALE GENOMIC DNA]</scope>
    <source>
        <strain evidence="2">cv. Yunnan</strain>
        <tissue evidence="1">Leaves</tissue>
    </source>
</reference>
<evidence type="ECO:0000313" key="1">
    <source>
        <dbReference type="EMBL" id="KAI3802952.1"/>
    </source>
</evidence>
<sequence>MATPVSALVVFLLSLFILHSGLTTSVDPLNFEEKKALLTFITSVPNSHLFTWNPSEPACSWRGVTCNPDNTTVLYLRLPARNFLGEIPKNTIGRLLNLRVLSLRLNSFSGEIPSDISSLTYLTSLHLYDNNFSGQIPSGFSSLTYLTSLRLNNNSFSGQIPYITANNLRSFNVSFNRLNSSIPSSLSKFPPSAFAMNVYLCGAPLNVTCNSSYPPTYFINQQEEMLKDKREIVGVSFGSSLLLLILLCAVGKKIIYWQMKPQPSKASEMDRNRKLVLFEDGGFGLEDLLKTPTRVLGEGSVGTSVLLVGENTKMVVKRLKHVAVTDKEFETKMEVLGKMMRNKNVVPLRGFCNYSEDEKWIVYDYMPAGSLSAHLHGGSIGSARTQLDWDHRMRIALSAAKGLAYLHVAREVVHDNIKSSNIFLQQETNNEAALSDYGLNTLFRGSNSMNQVTGYWAPEVLEIRKFTFESDVYSFGVLLLEILTGKTPNQASLRKDGVHFSKLVESLVCEEPKIELFDVELTRDHNIDKMVQLLRIAKDCVSIVPNQRPPMRNVVSMMEEMLLRQSSDYHSKGYSDKTSMETPDTSSTITLDTSSTRRKPI</sequence>
<dbReference type="EMBL" id="CM042027">
    <property type="protein sequence ID" value="KAI3802952.1"/>
    <property type="molecule type" value="Genomic_DNA"/>
</dbReference>
<organism evidence="1 2">
    <name type="scientific">Smallanthus sonchifolius</name>
    <dbReference type="NCBI Taxonomy" id="185202"/>
    <lineage>
        <taxon>Eukaryota</taxon>
        <taxon>Viridiplantae</taxon>
        <taxon>Streptophyta</taxon>
        <taxon>Embryophyta</taxon>
        <taxon>Tracheophyta</taxon>
        <taxon>Spermatophyta</taxon>
        <taxon>Magnoliopsida</taxon>
        <taxon>eudicotyledons</taxon>
        <taxon>Gunneridae</taxon>
        <taxon>Pentapetalae</taxon>
        <taxon>asterids</taxon>
        <taxon>campanulids</taxon>
        <taxon>Asterales</taxon>
        <taxon>Asteraceae</taxon>
        <taxon>Asteroideae</taxon>
        <taxon>Heliantheae alliance</taxon>
        <taxon>Millerieae</taxon>
        <taxon>Smallanthus</taxon>
    </lineage>
</organism>
<protein>
    <submittedName>
        <fullName evidence="1">Uncharacterized protein</fullName>
    </submittedName>
</protein>
<evidence type="ECO:0000313" key="2">
    <source>
        <dbReference type="Proteomes" id="UP001056120"/>
    </source>
</evidence>
<name>A0ACB9I589_9ASTR</name>
<keyword evidence="2" id="KW-1185">Reference proteome</keyword>
<reference evidence="2" key="1">
    <citation type="journal article" date="2022" name="Mol. Ecol. Resour.">
        <title>The genomes of chicory, endive, great burdock and yacon provide insights into Asteraceae palaeo-polyploidization history and plant inulin production.</title>
        <authorList>
            <person name="Fan W."/>
            <person name="Wang S."/>
            <person name="Wang H."/>
            <person name="Wang A."/>
            <person name="Jiang F."/>
            <person name="Liu H."/>
            <person name="Zhao H."/>
            <person name="Xu D."/>
            <person name="Zhang Y."/>
        </authorList>
    </citation>
    <scope>NUCLEOTIDE SEQUENCE [LARGE SCALE GENOMIC DNA]</scope>
    <source>
        <strain evidence="2">cv. Yunnan</strain>
    </source>
</reference>